<feature type="compositionally biased region" description="Polar residues" evidence="1">
    <location>
        <begin position="264"/>
        <end position="273"/>
    </location>
</feature>
<keyword evidence="4" id="KW-1185">Reference proteome</keyword>
<dbReference type="InterPro" id="IPR012340">
    <property type="entry name" value="NA-bd_OB-fold"/>
</dbReference>
<organism evidence="2">
    <name type="scientific">Puccinia triticina (isolate 1-1 / race 1 (BBBD))</name>
    <name type="common">Brown leaf rust fungus</name>
    <dbReference type="NCBI Taxonomy" id="630390"/>
    <lineage>
        <taxon>Eukaryota</taxon>
        <taxon>Fungi</taxon>
        <taxon>Dikarya</taxon>
        <taxon>Basidiomycota</taxon>
        <taxon>Pucciniomycotina</taxon>
        <taxon>Pucciniomycetes</taxon>
        <taxon>Pucciniales</taxon>
        <taxon>Pucciniaceae</taxon>
        <taxon>Puccinia</taxon>
    </lineage>
</organism>
<reference evidence="3 4" key="3">
    <citation type="journal article" date="2017" name="G3 (Bethesda)">
        <title>Comparative analysis highlights variable genome content of wheat rusts and divergence of the mating loci.</title>
        <authorList>
            <person name="Cuomo C.A."/>
            <person name="Bakkeren G."/>
            <person name="Khalil H.B."/>
            <person name="Panwar V."/>
            <person name="Joly D."/>
            <person name="Linning R."/>
            <person name="Sakthikumar S."/>
            <person name="Song X."/>
            <person name="Adiconis X."/>
            <person name="Fan L."/>
            <person name="Goldberg J.M."/>
            <person name="Levin J.Z."/>
            <person name="Young S."/>
            <person name="Zeng Q."/>
            <person name="Anikster Y."/>
            <person name="Bruce M."/>
            <person name="Wang M."/>
            <person name="Yin C."/>
            <person name="McCallum B."/>
            <person name="Szabo L.J."/>
            <person name="Hulbert S."/>
            <person name="Chen X."/>
            <person name="Fellers J.P."/>
        </authorList>
    </citation>
    <scope>NUCLEOTIDE SEQUENCE</scope>
    <source>
        <strain evidence="4">Isolate 1-1 / race 1 (BBBD)</strain>
        <strain evidence="3">isolate 1-1 / race 1 (BBBD)</strain>
    </source>
</reference>
<evidence type="ECO:0008006" key="5">
    <source>
        <dbReference type="Google" id="ProtNLM"/>
    </source>
</evidence>
<gene>
    <name evidence="2" type="ORF">PTTG_02818</name>
</gene>
<feature type="compositionally biased region" description="Polar residues" evidence="1">
    <location>
        <begin position="195"/>
        <end position="212"/>
    </location>
</feature>
<evidence type="ECO:0000313" key="4">
    <source>
        <dbReference type="Proteomes" id="UP000005240"/>
    </source>
</evidence>
<evidence type="ECO:0000256" key="1">
    <source>
        <dbReference type="SAM" id="MobiDB-lite"/>
    </source>
</evidence>
<sequence length="679" mass="75095">MAPSTSSNRCLHGNLTSVLTTKSGSRIDIELDERVVKEEDADDGACWPSTSTGIGKTNTARERVHRIRFLGVWCRSFLSDLKVCSTLKLNLHAYEPDFDATENRWEFRNGVRAKLLIDNPAENQLPFILKTVDISPRLSDDLSDSSSIAERAPDPQAAISSTSHSKRGLQASHEDHRETNGSTRSTAKRTLPARDQSTPLTNQPGSSSNGQNPHKRVHVDSSQPLHHPDHHSDTHQTSTRPNSAASHPSNRSNPNNPANQSRPTPSQQASPLANPSRPALSQLPTNRPPASQSAVIPLKTLREIEQLQGGQKQSFNLIALIDDKKTEKCERVSGGTSDYKMTLYVSDSSRNPGTRNMTCNLFWKKAEDCPPWEKALWKVIFLFNVHKRPSSIYDPQIIGPSNQFQWALWCPGYIGSAEQFLSSNKNINQFCSLFGSSPADLKAKALALYQPSGGQSSAALSQSSIAISHSIPMTISELGHGPRQRFDLCVEIIDLWVDGEGSDRLTVTDYTRNLILHMQNPVILMDGLSSSSPIADMHREAGGDADNWALTESRLLTVYIEQPILQTCYGHFRQSETNQLSSGSAHGHDYRSTLLGRFVRLSQLDLRIRAGSTNNGVTYALMANPFKPRVSRPDESFEMDADSRALLADRIVPLSTSEPAFQKLLCDKEIYQRELQGSV</sequence>
<dbReference type="EnsemblFungi" id="PTTG_02818-t43_1">
    <property type="protein sequence ID" value="PTTG_02818-t43_1-p1"/>
    <property type="gene ID" value="PTTG_02818"/>
</dbReference>
<dbReference type="EMBL" id="ADAS02000056">
    <property type="protein sequence ID" value="OAV93012.1"/>
    <property type="molecule type" value="Genomic_DNA"/>
</dbReference>
<dbReference type="VEuPathDB" id="FungiDB:PTTG_02818"/>
<name>A0A180GKY2_PUCT1</name>
<dbReference type="Gene3D" id="2.40.50.140">
    <property type="entry name" value="Nucleic acid-binding proteins"/>
    <property type="match status" value="1"/>
</dbReference>
<protein>
    <recommendedName>
        <fullName evidence="5">Telomeric single stranded DNA binding POT1/Cdc13 domain-containing protein</fullName>
    </recommendedName>
</protein>
<dbReference type="Proteomes" id="UP000005240">
    <property type="component" value="Unassembled WGS sequence"/>
</dbReference>
<reference evidence="3" key="4">
    <citation type="submission" date="2025-05" db="UniProtKB">
        <authorList>
            <consortium name="EnsemblFungi"/>
        </authorList>
    </citation>
    <scope>IDENTIFICATION</scope>
    <source>
        <strain evidence="3">isolate 1-1 / race 1 (BBBD)</strain>
    </source>
</reference>
<proteinExistence type="predicted"/>
<feature type="region of interest" description="Disordered" evidence="1">
    <location>
        <begin position="139"/>
        <end position="293"/>
    </location>
</feature>
<evidence type="ECO:0000313" key="3">
    <source>
        <dbReference type="EnsemblFungi" id="PTTG_02818-t43_1-p1"/>
    </source>
</evidence>
<reference evidence="2" key="2">
    <citation type="submission" date="2016-05" db="EMBL/GenBank/DDBJ databases">
        <title>Comparative analysis highlights variable genome content of wheat rusts and divergence of the mating loci.</title>
        <authorList>
            <person name="Cuomo C.A."/>
            <person name="Bakkeren G."/>
            <person name="Szabo L."/>
            <person name="Khalil H."/>
            <person name="Joly D."/>
            <person name="Goldberg J."/>
            <person name="Young S."/>
            <person name="Zeng Q."/>
            <person name="Fellers J."/>
        </authorList>
    </citation>
    <scope>NUCLEOTIDE SEQUENCE [LARGE SCALE GENOMIC DNA]</scope>
    <source>
        <strain evidence="2">1-1 BBBD Race 1</strain>
    </source>
</reference>
<feature type="compositionally biased region" description="Polar residues" evidence="1">
    <location>
        <begin position="282"/>
        <end position="293"/>
    </location>
</feature>
<accession>A0A180GKY2</accession>
<reference evidence="2" key="1">
    <citation type="submission" date="2009-11" db="EMBL/GenBank/DDBJ databases">
        <authorList>
            <consortium name="The Broad Institute Genome Sequencing Platform"/>
            <person name="Ward D."/>
            <person name="Feldgarden M."/>
            <person name="Earl A."/>
            <person name="Young S.K."/>
            <person name="Zeng Q."/>
            <person name="Koehrsen M."/>
            <person name="Alvarado L."/>
            <person name="Berlin A."/>
            <person name="Bochicchio J."/>
            <person name="Borenstein D."/>
            <person name="Chapman S.B."/>
            <person name="Chen Z."/>
            <person name="Engels R."/>
            <person name="Freedman E."/>
            <person name="Gellesch M."/>
            <person name="Goldberg J."/>
            <person name="Griggs A."/>
            <person name="Gujja S."/>
            <person name="Heilman E."/>
            <person name="Heiman D."/>
            <person name="Hepburn T."/>
            <person name="Howarth C."/>
            <person name="Jen D."/>
            <person name="Larson L."/>
            <person name="Lewis B."/>
            <person name="Mehta T."/>
            <person name="Park D."/>
            <person name="Pearson M."/>
            <person name="Roberts A."/>
            <person name="Saif S."/>
            <person name="Shea T."/>
            <person name="Shenoy N."/>
            <person name="Sisk P."/>
            <person name="Stolte C."/>
            <person name="Sykes S."/>
            <person name="Thomson T."/>
            <person name="Walk T."/>
            <person name="White J."/>
            <person name="Yandava C."/>
            <person name="Izard J."/>
            <person name="Baranova O.V."/>
            <person name="Blanton J.M."/>
            <person name="Tanner A.C."/>
            <person name="Dewhirst F.E."/>
            <person name="Haas B."/>
            <person name="Nusbaum C."/>
            <person name="Birren B."/>
        </authorList>
    </citation>
    <scope>NUCLEOTIDE SEQUENCE [LARGE SCALE GENOMIC DNA]</scope>
    <source>
        <strain evidence="2">1-1 BBBD Race 1</strain>
    </source>
</reference>
<dbReference type="OrthoDB" id="2501547at2759"/>
<dbReference type="AlphaFoldDB" id="A0A180GKY2"/>
<feature type="compositionally biased region" description="Low complexity" evidence="1">
    <location>
        <begin position="241"/>
        <end position="263"/>
    </location>
</feature>
<dbReference type="SUPFAM" id="SSF50249">
    <property type="entry name" value="Nucleic acid-binding proteins"/>
    <property type="match status" value="1"/>
</dbReference>
<evidence type="ECO:0000313" key="2">
    <source>
        <dbReference type="EMBL" id="OAV93012.1"/>
    </source>
</evidence>